<reference evidence="2" key="1">
    <citation type="submission" date="2021-01" db="EMBL/GenBank/DDBJ databases">
        <authorList>
            <person name="Lovell J.T."/>
            <person name="Bentley N."/>
            <person name="Bhattarai G."/>
            <person name="Jenkins J.W."/>
            <person name="Sreedasyam A."/>
            <person name="Alarcon Y."/>
            <person name="Bock C."/>
            <person name="Boston L."/>
            <person name="Carlson J."/>
            <person name="Cervantes K."/>
            <person name="Clermont K."/>
            <person name="Krom N."/>
            <person name="Kubenka K."/>
            <person name="Mamidi S."/>
            <person name="Mattison C."/>
            <person name="Monteros M."/>
            <person name="Pisani C."/>
            <person name="Plott C."/>
            <person name="Rajasekar S."/>
            <person name="Rhein H.S."/>
            <person name="Rohla C."/>
            <person name="Song M."/>
            <person name="Hilaire R.S."/>
            <person name="Shu S."/>
            <person name="Wells L."/>
            <person name="Wang X."/>
            <person name="Webber J."/>
            <person name="Heerema R.J."/>
            <person name="Klein P."/>
            <person name="Conner P."/>
            <person name="Grauke L."/>
            <person name="Grimwood J."/>
            <person name="Schmutz J."/>
            <person name="Randall J.J."/>
        </authorList>
    </citation>
    <scope>NUCLEOTIDE SEQUENCE</scope>
    <source>
        <tissue evidence="2">Leaf</tissue>
    </source>
</reference>
<protein>
    <submittedName>
        <fullName evidence="2">Uncharacterized protein</fullName>
    </submittedName>
</protein>
<accession>A0A922E9P2</accession>
<dbReference type="EMBL" id="CM031832">
    <property type="protein sequence ID" value="KAG6699514.1"/>
    <property type="molecule type" value="Genomic_DNA"/>
</dbReference>
<dbReference type="Proteomes" id="UP000811246">
    <property type="component" value="Chromosome 8"/>
</dbReference>
<evidence type="ECO:0000256" key="1">
    <source>
        <dbReference type="SAM" id="MobiDB-lite"/>
    </source>
</evidence>
<proteinExistence type="predicted"/>
<dbReference type="AlphaFoldDB" id="A0A922E9P2"/>
<sequence>MDRSRQLHETLSGLPRAHWK</sequence>
<name>A0A922E9P2_CARIL</name>
<feature type="region of interest" description="Disordered" evidence="1">
    <location>
        <begin position="1"/>
        <end position="20"/>
    </location>
</feature>
<evidence type="ECO:0000313" key="3">
    <source>
        <dbReference type="Proteomes" id="UP000811246"/>
    </source>
</evidence>
<organism evidence="2 3">
    <name type="scientific">Carya illinoinensis</name>
    <name type="common">Pecan</name>
    <dbReference type="NCBI Taxonomy" id="32201"/>
    <lineage>
        <taxon>Eukaryota</taxon>
        <taxon>Viridiplantae</taxon>
        <taxon>Streptophyta</taxon>
        <taxon>Embryophyta</taxon>
        <taxon>Tracheophyta</taxon>
        <taxon>Spermatophyta</taxon>
        <taxon>Magnoliopsida</taxon>
        <taxon>eudicotyledons</taxon>
        <taxon>Gunneridae</taxon>
        <taxon>Pentapetalae</taxon>
        <taxon>rosids</taxon>
        <taxon>fabids</taxon>
        <taxon>Fagales</taxon>
        <taxon>Juglandaceae</taxon>
        <taxon>Carya</taxon>
    </lineage>
</organism>
<gene>
    <name evidence="2" type="ORF">I3842_08G070500</name>
</gene>
<evidence type="ECO:0000313" key="2">
    <source>
        <dbReference type="EMBL" id="KAG6699514.1"/>
    </source>
</evidence>
<comment type="caution">
    <text evidence="2">The sequence shown here is derived from an EMBL/GenBank/DDBJ whole genome shotgun (WGS) entry which is preliminary data.</text>
</comment>